<gene>
    <name evidence="1" type="ORF">BUY47_12190</name>
</gene>
<name>A0ABX5HZ74_9STAP</name>
<dbReference type="Pfam" id="PF06028">
    <property type="entry name" value="DUF915"/>
    <property type="match status" value="1"/>
</dbReference>
<protein>
    <recommendedName>
        <fullName evidence="3">Alpha/beta hydrolase</fullName>
    </recommendedName>
</protein>
<dbReference type="EMBL" id="PYZI01000079">
    <property type="protein sequence ID" value="PTF10033.1"/>
    <property type="molecule type" value="Genomic_DNA"/>
</dbReference>
<dbReference type="InterPro" id="IPR029058">
    <property type="entry name" value="AB_hydrolase_fold"/>
</dbReference>
<comment type="caution">
    <text evidence="1">The sequence shown here is derived from an EMBL/GenBank/DDBJ whole genome shotgun (WGS) entry which is preliminary data.</text>
</comment>
<dbReference type="Proteomes" id="UP000242088">
    <property type="component" value="Unassembled WGS sequence"/>
</dbReference>
<feature type="non-terminal residue" evidence="1">
    <location>
        <position position="1"/>
    </location>
</feature>
<proteinExistence type="predicted"/>
<dbReference type="InterPro" id="IPR010315">
    <property type="entry name" value="DUF915_hydro-like"/>
</dbReference>
<accession>A0ABX5HZ74</accession>
<dbReference type="Gene3D" id="3.40.50.1820">
    <property type="entry name" value="alpha/beta hydrolase"/>
    <property type="match status" value="1"/>
</dbReference>
<sequence>SQTTNENDRIATLFMHGYGGTENSEKFIVNQAKKKGVTDTIVTSPHNFLISIIRYPIN</sequence>
<evidence type="ECO:0000313" key="1">
    <source>
        <dbReference type="EMBL" id="PTF10033.1"/>
    </source>
</evidence>
<evidence type="ECO:0008006" key="3">
    <source>
        <dbReference type="Google" id="ProtNLM"/>
    </source>
</evidence>
<keyword evidence="2" id="KW-1185">Reference proteome</keyword>
<reference evidence="1 2" key="1">
    <citation type="journal article" date="2016" name="Front. Microbiol.">
        <title>Comprehensive Phylogenetic Analysis of Bovine Non-aureus Staphylococci Species Based on Whole-Genome Sequencing.</title>
        <authorList>
            <person name="Naushad S."/>
            <person name="Barkema H.W."/>
            <person name="Luby C."/>
            <person name="Condas L.A."/>
            <person name="Nobrega D.B."/>
            <person name="Carson D.A."/>
            <person name="De Buck J."/>
        </authorList>
    </citation>
    <scope>NUCLEOTIDE SEQUENCE [LARGE SCALE GENOMIC DNA]</scope>
    <source>
        <strain evidence="1 2">SNUC 1409</strain>
    </source>
</reference>
<evidence type="ECO:0000313" key="2">
    <source>
        <dbReference type="Proteomes" id="UP000242088"/>
    </source>
</evidence>
<organism evidence="1 2">
    <name type="scientific">Staphylococcus devriesei</name>
    <dbReference type="NCBI Taxonomy" id="586733"/>
    <lineage>
        <taxon>Bacteria</taxon>
        <taxon>Bacillati</taxon>
        <taxon>Bacillota</taxon>
        <taxon>Bacilli</taxon>
        <taxon>Bacillales</taxon>
        <taxon>Staphylococcaceae</taxon>
        <taxon>Staphylococcus</taxon>
    </lineage>
</organism>